<keyword evidence="6" id="KW-0472">Membrane</keyword>
<comment type="subcellular location">
    <subcellularLocation>
        <location evidence="1">Cell membrane</location>
    </subcellularLocation>
</comment>
<evidence type="ECO:0000256" key="5">
    <source>
        <dbReference type="ARBA" id="ARBA00022989"/>
    </source>
</evidence>
<dbReference type="GO" id="GO:0005886">
    <property type="term" value="C:plasma membrane"/>
    <property type="evidence" value="ECO:0007669"/>
    <property type="project" value="UniProtKB-SubCell"/>
</dbReference>
<dbReference type="InterPro" id="IPR038468">
    <property type="entry name" value="MmpS_C"/>
</dbReference>
<evidence type="ECO:0000256" key="1">
    <source>
        <dbReference type="ARBA" id="ARBA00004236"/>
    </source>
</evidence>
<dbReference type="PROSITE" id="PS51257">
    <property type="entry name" value="PROKAR_LIPOPROTEIN"/>
    <property type="match status" value="1"/>
</dbReference>
<evidence type="ECO:0000256" key="7">
    <source>
        <dbReference type="SAM" id="SignalP"/>
    </source>
</evidence>
<evidence type="ECO:0000313" key="9">
    <source>
        <dbReference type="Proteomes" id="UP000309488"/>
    </source>
</evidence>
<evidence type="ECO:0000256" key="6">
    <source>
        <dbReference type="ARBA" id="ARBA00023136"/>
    </source>
</evidence>
<evidence type="ECO:0000313" key="8">
    <source>
        <dbReference type="EMBL" id="TKC12472.1"/>
    </source>
</evidence>
<sequence length="125" mass="12950">MKNLVKVLSLSFAVLSATLLFSCKKDKTSSHVVEYKVSVSSGTLSTVVHTNSQGNSTTITGVGNTTWSSGQITIPSSVQVVNIAADGNSSSAAAAMTVQIIVDGVLKKENTTIGSVMSSQSSYQF</sequence>
<dbReference type="Pfam" id="PF05423">
    <property type="entry name" value="Mycobact_memb"/>
    <property type="match status" value="1"/>
</dbReference>
<dbReference type="EMBL" id="SWBR01000001">
    <property type="protein sequence ID" value="TKC12472.1"/>
    <property type="molecule type" value="Genomic_DNA"/>
</dbReference>
<dbReference type="RefSeq" id="WP_136838547.1">
    <property type="nucleotide sequence ID" value="NZ_SWBR01000001.1"/>
</dbReference>
<evidence type="ECO:0000256" key="2">
    <source>
        <dbReference type="ARBA" id="ARBA00007531"/>
    </source>
</evidence>
<dbReference type="Proteomes" id="UP000309488">
    <property type="component" value="Unassembled WGS sequence"/>
</dbReference>
<accession>A0A4V5P056</accession>
<evidence type="ECO:0000256" key="4">
    <source>
        <dbReference type="ARBA" id="ARBA00022692"/>
    </source>
</evidence>
<keyword evidence="4" id="KW-0812">Transmembrane</keyword>
<gene>
    <name evidence="8" type="ORF">FA048_02310</name>
</gene>
<reference evidence="8 9" key="1">
    <citation type="submission" date="2019-04" db="EMBL/GenBank/DDBJ databases">
        <title>Pedobacter sp. RP-3-22 sp. nov., isolated from Arctic soil.</title>
        <authorList>
            <person name="Dahal R.H."/>
            <person name="Kim D.-U."/>
        </authorList>
    </citation>
    <scope>NUCLEOTIDE SEQUENCE [LARGE SCALE GENOMIC DNA]</scope>
    <source>
        <strain evidence="8 9">RP-3-22</strain>
    </source>
</reference>
<comment type="caution">
    <text evidence="8">The sequence shown here is derived from an EMBL/GenBank/DDBJ whole genome shotgun (WGS) entry which is preliminary data.</text>
</comment>
<keyword evidence="5" id="KW-1133">Transmembrane helix</keyword>
<proteinExistence type="inferred from homology"/>
<protein>
    <recommendedName>
        <fullName evidence="10">BACON domain-containing protein</fullName>
    </recommendedName>
</protein>
<keyword evidence="7" id="KW-0732">Signal</keyword>
<organism evidence="8 9">
    <name type="scientific">Pedobacter polaris</name>
    <dbReference type="NCBI Taxonomy" id="2571273"/>
    <lineage>
        <taxon>Bacteria</taxon>
        <taxon>Pseudomonadati</taxon>
        <taxon>Bacteroidota</taxon>
        <taxon>Sphingobacteriia</taxon>
        <taxon>Sphingobacteriales</taxon>
        <taxon>Sphingobacteriaceae</taxon>
        <taxon>Pedobacter</taxon>
    </lineage>
</organism>
<dbReference type="OrthoDB" id="713675at2"/>
<name>A0A4V5P056_9SPHI</name>
<evidence type="ECO:0008006" key="10">
    <source>
        <dbReference type="Google" id="ProtNLM"/>
    </source>
</evidence>
<comment type="similarity">
    <text evidence="2">Belongs to the MmpS family.</text>
</comment>
<feature type="signal peptide" evidence="7">
    <location>
        <begin position="1"/>
        <end position="22"/>
    </location>
</feature>
<dbReference type="InterPro" id="IPR008693">
    <property type="entry name" value="MmpS"/>
</dbReference>
<keyword evidence="9" id="KW-1185">Reference proteome</keyword>
<evidence type="ECO:0000256" key="3">
    <source>
        <dbReference type="ARBA" id="ARBA00022475"/>
    </source>
</evidence>
<keyword evidence="3" id="KW-1003">Cell membrane</keyword>
<dbReference type="AlphaFoldDB" id="A0A4V5P056"/>
<feature type="chain" id="PRO_5020316189" description="BACON domain-containing protein" evidence="7">
    <location>
        <begin position="23"/>
        <end position="125"/>
    </location>
</feature>
<dbReference type="Gene3D" id="2.60.40.2880">
    <property type="entry name" value="MmpS1-5, C-terminal soluble domain"/>
    <property type="match status" value="1"/>
</dbReference>